<evidence type="ECO:0000313" key="2">
    <source>
        <dbReference type="EMBL" id="MCI2282353.1"/>
    </source>
</evidence>
<dbReference type="EMBL" id="JAKKSL010000001">
    <property type="protein sequence ID" value="MCI2282353.1"/>
    <property type="molecule type" value="Genomic_DNA"/>
</dbReference>
<comment type="caution">
    <text evidence="2">The sequence shown here is derived from an EMBL/GenBank/DDBJ whole genome shotgun (WGS) entry which is preliminary data.</text>
</comment>
<dbReference type="SUPFAM" id="SSF52317">
    <property type="entry name" value="Class I glutamine amidotransferase-like"/>
    <property type="match status" value="1"/>
</dbReference>
<dbReference type="Pfam" id="PF00117">
    <property type="entry name" value="GATase"/>
    <property type="match status" value="1"/>
</dbReference>
<accession>A0ABS9WWQ6</accession>
<protein>
    <recommendedName>
        <fullName evidence="1">Glutamine amidotransferase domain-containing protein</fullName>
    </recommendedName>
</protein>
<proteinExistence type="predicted"/>
<evidence type="ECO:0000259" key="1">
    <source>
        <dbReference type="Pfam" id="PF00117"/>
    </source>
</evidence>
<dbReference type="PROSITE" id="PS51273">
    <property type="entry name" value="GATASE_TYPE_1"/>
    <property type="match status" value="1"/>
</dbReference>
<organism evidence="2 3">
    <name type="scientific">Colwellia maritima</name>
    <dbReference type="NCBI Taxonomy" id="2912588"/>
    <lineage>
        <taxon>Bacteria</taxon>
        <taxon>Pseudomonadati</taxon>
        <taxon>Pseudomonadota</taxon>
        <taxon>Gammaproteobacteria</taxon>
        <taxon>Alteromonadales</taxon>
        <taxon>Colwelliaceae</taxon>
        <taxon>Colwellia</taxon>
    </lineage>
</organism>
<dbReference type="RefSeq" id="WP_242283003.1">
    <property type="nucleotide sequence ID" value="NZ_JAKKSL010000001.1"/>
</dbReference>
<dbReference type="InterPro" id="IPR029062">
    <property type="entry name" value="Class_I_gatase-like"/>
</dbReference>
<dbReference type="CDD" id="cd01741">
    <property type="entry name" value="GATase1_1"/>
    <property type="match status" value="1"/>
</dbReference>
<name>A0ABS9WWQ6_9GAMM</name>
<dbReference type="Proteomes" id="UP001139646">
    <property type="component" value="Unassembled WGS sequence"/>
</dbReference>
<gene>
    <name evidence="2" type="ORF">L3081_01780</name>
</gene>
<reference evidence="2" key="1">
    <citation type="submission" date="2022-01" db="EMBL/GenBank/DDBJ databases">
        <title>Colwellia maritima, isolated from seawater.</title>
        <authorList>
            <person name="Kristyanto S."/>
            <person name="Jung J."/>
            <person name="Jeon C.O."/>
        </authorList>
    </citation>
    <scope>NUCLEOTIDE SEQUENCE</scope>
    <source>
        <strain evidence="2">MSW7</strain>
    </source>
</reference>
<evidence type="ECO:0000313" key="3">
    <source>
        <dbReference type="Proteomes" id="UP001139646"/>
    </source>
</evidence>
<dbReference type="PANTHER" id="PTHR42695">
    <property type="entry name" value="GLUTAMINE AMIDOTRANSFERASE YLR126C-RELATED"/>
    <property type="match status" value="1"/>
</dbReference>
<feature type="domain" description="Glutamine amidotransferase" evidence="1">
    <location>
        <begin position="1"/>
        <end position="96"/>
    </location>
</feature>
<dbReference type="Gene3D" id="3.40.50.880">
    <property type="match status" value="1"/>
</dbReference>
<dbReference type="InterPro" id="IPR044992">
    <property type="entry name" value="ChyE-like"/>
</dbReference>
<dbReference type="PANTHER" id="PTHR42695:SF5">
    <property type="entry name" value="GLUTAMINE AMIDOTRANSFERASE YLR126C-RELATED"/>
    <property type="match status" value="1"/>
</dbReference>
<sequence length="147" mass="16323">MGICLGAQLIARAMGSKVYPGHQKEIGWGRLTLNDLVNNPLAILGEQAILHWHGDTFDLPSSATLLASNDNYPNQAFAIEDFCLAVQFHPEVTVSGMERWLIGHTAEIAATDKVSVTSLRQDNAEIGRTLQPIAQKIWTNWFKKLPW</sequence>
<keyword evidence="3" id="KW-1185">Reference proteome</keyword>
<dbReference type="InterPro" id="IPR017926">
    <property type="entry name" value="GATASE"/>
</dbReference>